<keyword evidence="4 5" id="KW-0472">Membrane</keyword>
<dbReference type="AlphaFoldDB" id="A0A926HTC1"/>
<sequence>MNWYPILWLIAAIILALAELASVQLVSIWFALGAVVAMLASLLHISFYAQLVVFVVVSAAALAVTRPLVKKTLDVKKTRTNLDRTVGQTGVVETAVDNRLETGRVLVDGLSWSARSESGEPIEPGTTVEVARIEGVKLIVRRK</sequence>
<keyword evidence="3 5" id="KW-1133">Transmembrane helix</keyword>
<dbReference type="Pfam" id="PF01957">
    <property type="entry name" value="NfeD"/>
    <property type="match status" value="1"/>
</dbReference>
<proteinExistence type="predicted"/>
<keyword evidence="8" id="KW-1185">Reference proteome</keyword>
<evidence type="ECO:0000259" key="6">
    <source>
        <dbReference type="Pfam" id="PF01957"/>
    </source>
</evidence>
<evidence type="ECO:0000313" key="8">
    <source>
        <dbReference type="Proteomes" id="UP000620366"/>
    </source>
</evidence>
<dbReference type="InterPro" id="IPR012340">
    <property type="entry name" value="NA-bd_OB-fold"/>
</dbReference>
<dbReference type="SUPFAM" id="SSF141322">
    <property type="entry name" value="NfeD domain-like"/>
    <property type="match status" value="1"/>
</dbReference>
<gene>
    <name evidence="7" type="ORF">H8695_00405</name>
</gene>
<dbReference type="InterPro" id="IPR052165">
    <property type="entry name" value="Membrane_assoc_protease"/>
</dbReference>
<organism evidence="7 8">
    <name type="scientific">Feifania hominis</name>
    <dbReference type="NCBI Taxonomy" id="2763660"/>
    <lineage>
        <taxon>Bacteria</taxon>
        <taxon>Bacillati</taxon>
        <taxon>Bacillota</taxon>
        <taxon>Clostridia</taxon>
        <taxon>Eubacteriales</taxon>
        <taxon>Feifaniaceae</taxon>
        <taxon>Feifania</taxon>
    </lineage>
</organism>
<dbReference type="Gene3D" id="2.40.50.140">
    <property type="entry name" value="Nucleic acid-binding proteins"/>
    <property type="match status" value="1"/>
</dbReference>
<feature type="transmembrane region" description="Helical" evidence="5">
    <location>
        <begin position="51"/>
        <end position="69"/>
    </location>
</feature>
<feature type="domain" description="NfeD-like C-terminal" evidence="6">
    <location>
        <begin position="83"/>
        <end position="142"/>
    </location>
</feature>
<dbReference type="RefSeq" id="WP_249298796.1">
    <property type="nucleotide sequence ID" value="NZ_JACRSP010000001.1"/>
</dbReference>
<dbReference type="EMBL" id="JACRSP010000001">
    <property type="protein sequence ID" value="MBC8535158.1"/>
    <property type="molecule type" value="Genomic_DNA"/>
</dbReference>
<comment type="caution">
    <text evidence="7">The sequence shown here is derived from an EMBL/GenBank/DDBJ whole genome shotgun (WGS) entry which is preliminary data.</text>
</comment>
<evidence type="ECO:0000256" key="4">
    <source>
        <dbReference type="ARBA" id="ARBA00023136"/>
    </source>
</evidence>
<feature type="transmembrane region" description="Helical" evidence="5">
    <location>
        <begin position="6"/>
        <end position="23"/>
    </location>
</feature>
<accession>A0A926HTC1</accession>
<evidence type="ECO:0000256" key="1">
    <source>
        <dbReference type="ARBA" id="ARBA00004141"/>
    </source>
</evidence>
<comment type="subcellular location">
    <subcellularLocation>
        <location evidence="1">Membrane</location>
        <topology evidence="1">Multi-pass membrane protein</topology>
    </subcellularLocation>
</comment>
<evidence type="ECO:0000256" key="3">
    <source>
        <dbReference type="ARBA" id="ARBA00022989"/>
    </source>
</evidence>
<dbReference type="PANTHER" id="PTHR33507:SF3">
    <property type="entry name" value="INNER MEMBRANE PROTEIN YBBJ"/>
    <property type="match status" value="1"/>
</dbReference>
<dbReference type="InterPro" id="IPR002810">
    <property type="entry name" value="NfeD-like_C"/>
</dbReference>
<keyword evidence="2 5" id="KW-0812">Transmembrane</keyword>
<dbReference type="GO" id="GO:0005886">
    <property type="term" value="C:plasma membrane"/>
    <property type="evidence" value="ECO:0007669"/>
    <property type="project" value="TreeGrafter"/>
</dbReference>
<dbReference type="Proteomes" id="UP000620366">
    <property type="component" value="Unassembled WGS sequence"/>
</dbReference>
<evidence type="ECO:0000313" key="7">
    <source>
        <dbReference type="EMBL" id="MBC8535158.1"/>
    </source>
</evidence>
<protein>
    <submittedName>
        <fullName evidence="7">NfeD family protein</fullName>
    </submittedName>
</protein>
<name>A0A926HTC1_9FIRM</name>
<dbReference type="PANTHER" id="PTHR33507">
    <property type="entry name" value="INNER MEMBRANE PROTEIN YBBJ"/>
    <property type="match status" value="1"/>
</dbReference>
<reference evidence="7" key="1">
    <citation type="submission" date="2020-08" db="EMBL/GenBank/DDBJ databases">
        <title>Genome public.</title>
        <authorList>
            <person name="Liu C."/>
            <person name="Sun Q."/>
        </authorList>
    </citation>
    <scope>NUCLEOTIDE SEQUENCE</scope>
    <source>
        <strain evidence="7">BX7</strain>
    </source>
</reference>
<evidence type="ECO:0000256" key="5">
    <source>
        <dbReference type="SAM" id="Phobius"/>
    </source>
</evidence>
<evidence type="ECO:0000256" key="2">
    <source>
        <dbReference type="ARBA" id="ARBA00022692"/>
    </source>
</evidence>